<keyword evidence="6" id="KW-0547">Nucleotide-binding</keyword>
<dbReference type="GO" id="GO:0003951">
    <property type="term" value="F:NAD+ kinase activity"/>
    <property type="evidence" value="ECO:0007669"/>
    <property type="project" value="UniProtKB-UniRule"/>
</dbReference>
<evidence type="ECO:0000256" key="5">
    <source>
        <dbReference type="ARBA" id="ARBA00047925"/>
    </source>
</evidence>
<reference evidence="7 8" key="1">
    <citation type="submission" date="2019-02" db="EMBL/GenBank/DDBJ databases">
        <title>Deep-cultivation of Planctomycetes and their phenomic and genomic characterization uncovers novel biology.</title>
        <authorList>
            <person name="Wiegand S."/>
            <person name="Jogler M."/>
            <person name="Boedeker C."/>
            <person name="Pinto D."/>
            <person name="Vollmers J."/>
            <person name="Rivas-Marin E."/>
            <person name="Kohn T."/>
            <person name="Peeters S.H."/>
            <person name="Heuer A."/>
            <person name="Rast P."/>
            <person name="Oberbeckmann S."/>
            <person name="Bunk B."/>
            <person name="Jeske O."/>
            <person name="Meyerdierks A."/>
            <person name="Storesund J.E."/>
            <person name="Kallscheuer N."/>
            <person name="Luecker S."/>
            <person name="Lage O.M."/>
            <person name="Pohl T."/>
            <person name="Merkel B.J."/>
            <person name="Hornburger P."/>
            <person name="Mueller R.-W."/>
            <person name="Bruemmer F."/>
            <person name="Labrenz M."/>
            <person name="Spormann A.M."/>
            <person name="Op Den Camp H."/>
            <person name="Overmann J."/>
            <person name="Amann R."/>
            <person name="Jetten M.S.M."/>
            <person name="Mascher T."/>
            <person name="Medema M.H."/>
            <person name="Devos D.P."/>
            <person name="Kaster A.-K."/>
            <person name="Ovreas L."/>
            <person name="Rohde M."/>
            <person name="Galperin M.Y."/>
            <person name="Jogler C."/>
        </authorList>
    </citation>
    <scope>NUCLEOTIDE SEQUENCE [LARGE SCALE GENOMIC DNA]</scope>
    <source>
        <strain evidence="7 8">KOR42</strain>
    </source>
</reference>
<dbReference type="HAMAP" id="MF_00361">
    <property type="entry name" value="NAD_kinase"/>
    <property type="match status" value="1"/>
</dbReference>
<evidence type="ECO:0000256" key="6">
    <source>
        <dbReference type="HAMAP-Rule" id="MF_00361"/>
    </source>
</evidence>
<dbReference type="GO" id="GO:0046872">
    <property type="term" value="F:metal ion binding"/>
    <property type="evidence" value="ECO:0007669"/>
    <property type="project" value="UniProtKB-UniRule"/>
</dbReference>
<comment type="cofactor">
    <cofactor evidence="6">
        <name>a divalent metal cation</name>
        <dbReference type="ChEBI" id="CHEBI:60240"/>
    </cofactor>
</comment>
<evidence type="ECO:0000256" key="4">
    <source>
        <dbReference type="ARBA" id="ARBA00023027"/>
    </source>
</evidence>
<feature type="binding site" evidence="6">
    <location>
        <begin position="137"/>
        <end position="138"/>
    </location>
    <ligand>
        <name>NAD(+)</name>
        <dbReference type="ChEBI" id="CHEBI:57540"/>
    </ligand>
</feature>
<dbReference type="InterPro" id="IPR017437">
    <property type="entry name" value="ATP-NAD_kinase_PpnK-typ_C"/>
</dbReference>
<organism evidence="7 8">
    <name type="scientific">Thalassoglobus neptunius</name>
    <dbReference type="NCBI Taxonomy" id="1938619"/>
    <lineage>
        <taxon>Bacteria</taxon>
        <taxon>Pseudomonadati</taxon>
        <taxon>Planctomycetota</taxon>
        <taxon>Planctomycetia</taxon>
        <taxon>Planctomycetales</taxon>
        <taxon>Planctomycetaceae</taxon>
        <taxon>Thalassoglobus</taxon>
    </lineage>
</organism>
<keyword evidence="6" id="KW-0067">ATP-binding</keyword>
<dbReference type="GO" id="GO:0005737">
    <property type="term" value="C:cytoplasm"/>
    <property type="evidence" value="ECO:0007669"/>
    <property type="project" value="UniProtKB-SubCell"/>
</dbReference>
<protein>
    <recommendedName>
        <fullName evidence="6">NAD kinase</fullName>
        <ecNumber evidence="6">2.7.1.23</ecNumber>
    </recommendedName>
    <alternativeName>
        <fullName evidence="6">ATP-dependent NAD kinase</fullName>
    </alternativeName>
</protein>
<comment type="function">
    <text evidence="6">Involved in the regulation of the intracellular balance of NAD and NADP, and is a key enzyme in the biosynthesis of NADP. Catalyzes specifically the phosphorylation on 2'-hydroxyl of the adenosine moiety of NAD to yield NADP.</text>
</comment>
<dbReference type="InterPro" id="IPR002504">
    <property type="entry name" value="NADK"/>
</dbReference>
<dbReference type="GO" id="GO:0051287">
    <property type="term" value="F:NAD binding"/>
    <property type="evidence" value="ECO:0007669"/>
    <property type="project" value="UniProtKB-ARBA"/>
</dbReference>
<sequence>MSEPALKIVIVARDQSSHVQSAQRKLSKILSEKEGIELVATLTTSDETIGDQDVDVALVVGGDGAILRACRWFENEQIPILGVNLGRLGFLAEIAEDEVEVILDDLVERRFTIVSHLMFECVHRHANGEESRYHGLNEAAILAGASLSLIDIELSINGTEVTTFSGDGLIVSTPVGSTAHNLSAGGPILRQDLRAFVVTPICPHTLTVRPIVDRADAEYRLTSDHVPDGVMLVVDGQIRVPFSSGDEVIVREADISFQLLRVEGYDFYGTLHRKLGWDGQPRYRRSRIPRKEH</sequence>
<keyword evidence="4 6" id="KW-0520">NAD</keyword>
<evidence type="ECO:0000313" key="7">
    <source>
        <dbReference type="EMBL" id="TWT52335.1"/>
    </source>
</evidence>
<feature type="binding site" evidence="6">
    <location>
        <position position="167"/>
    </location>
    <ligand>
        <name>NAD(+)</name>
        <dbReference type="ChEBI" id="CHEBI:57540"/>
    </ligand>
</feature>
<keyword evidence="8" id="KW-1185">Reference proteome</keyword>
<feature type="binding site" evidence="6">
    <location>
        <position position="175"/>
    </location>
    <ligand>
        <name>NAD(+)</name>
        <dbReference type="ChEBI" id="CHEBI:57540"/>
    </ligand>
</feature>
<keyword evidence="3 6" id="KW-0521">NADP</keyword>
<dbReference type="InterPro" id="IPR016064">
    <property type="entry name" value="NAD/diacylglycerol_kinase_sf"/>
</dbReference>
<keyword evidence="1 6" id="KW-0808">Transferase</keyword>
<gene>
    <name evidence="7" type="primary">ppnK</name>
    <name evidence="6" type="synonym">nadK</name>
    <name evidence="7" type="ORF">KOR42_30210</name>
</gene>
<dbReference type="AlphaFoldDB" id="A0A5C5WQ00"/>
<keyword evidence="2 6" id="KW-0418">Kinase</keyword>
<evidence type="ECO:0000256" key="3">
    <source>
        <dbReference type="ARBA" id="ARBA00022857"/>
    </source>
</evidence>
<keyword evidence="6" id="KW-0963">Cytoplasm</keyword>
<dbReference type="GO" id="GO:0005524">
    <property type="term" value="F:ATP binding"/>
    <property type="evidence" value="ECO:0007669"/>
    <property type="project" value="UniProtKB-KW"/>
</dbReference>
<proteinExistence type="inferred from homology"/>
<dbReference type="GO" id="GO:0006741">
    <property type="term" value="P:NADP+ biosynthetic process"/>
    <property type="evidence" value="ECO:0007669"/>
    <property type="project" value="UniProtKB-UniRule"/>
</dbReference>
<dbReference type="PANTHER" id="PTHR20275:SF0">
    <property type="entry name" value="NAD KINASE"/>
    <property type="match status" value="1"/>
</dbReference>
<dbReference type="EC" id="2.7.1.23" evidence="6"/>
<comment type="caution">
    <text evidence="6">Lacks conserved residue(s) required for the propagation of feature annotation.</text>
</comment>
<dbReference type="OrthoDB" id="9774737at2"/>
<evidence type="ECO:0000256" key="2">
    <source>
        <dbReference type="ARBA" id="ARBA00022777"/>
    </source>
</evidence>
<comment type="subcellular location">
    <subcellularLocation>
        <location evidence="6">Cytoplasm</location>
    </subcellularLocation>
</comment>
<dbReference type="RefSeq" id="WP_146510516.1">
    <property type="nucleotide sequence ID" value="NZ_SIHI01000006.1"/>
</dbReference>
<comment type="similarity">
    <text evidence="6">Belongs to the NAD kinase family.</text>
</comment>
<feature type="binding site" evidence="6">
    <location>
        <begin position="63"/>
        <end position="64"/>
    </location>
    <ligand>
        <name>NAD(+)</name>
        <dbReference type="ChEBI" id="CHEBI:57540"/>
    </ligand>
</feature>
<dbReference type="Proteomes" id="UP000317243">
    <property type="component" value="Unassembled WGS sequence"/>
</dbReference>
<dbReference type="GO" id="GO:0019674">
    <property type="term" value="P:NAD+ metabolic process"/>
    <property type="evidence" value="ECO:0007669"/>
    <property type="project" value="InterPro"/>
</dbReference>
<feature type="active site" description="Proton acceptor" evidence="6">
    <location>
        <position position="63"/>
    </location>
</feature>
<dbReference type="Gene3D" id="3.40.50.10330">
    <property type="entry name" value="Probable inorganic polyphosphate/atp-NAD kinase, domain 1"/>
    <property type="match status" value="1"/>
</dbReference>
<feature type="binding site" evidence="6">
    <location>
        <position position="68"/>
    </location>
    <ligand>
        <name>NAD(+)</name>
        <dbReference type="ChEBI" id="CHEBI:57540"/>
    </ligand>
</feature>
<comment type="catalytic activity">
    <reaction evidence="5 6">
        <text>NAD(+) + ATP = ADP + NADP(+) + H(+)</text>
        <dbReference type="Rhea" id="RHEA:18629"/>
        <dbReference type="ChEBI" id="CHEBI:15378"/>
        <dbReference type="ChEBI" id="CHEBI:30616"/>
        <dbReference type="ChEBI" id="CHEBI:57540"/>
        <dbReference type="ChEBI" id="CHEBI:58349"/>
        <dbReference type="ChEBI" id="CHEBI:456216"/>
        <dbReference type="EC" id="2.7.1.23"/>
    </reaction>
</comment>
<evidence type="ECO:0000313" key="8">
    <source>
        <dbReference type="Proteomes" id="UP000317243"/>
    </source>
</evidence>
<dbReference type="Pfam" id="PF20143">
    <property type="entry name" value="NAD_kinase_C"/>
    <property type="match status" value="1"/>
</dbReference>
<feature type="binding site" evidence="6">
    <location>
        <begin position="178"/>
        <end position="183"/>
    </location>
    <ligand>
        <name>NAD(+)</name>
        <dbReference type="ChEBI" id="CHEBI:57540"/>
    </ligand>
</feature>
<evidence type="ECO:0000256" key="1">
    <source>
        <dbReference type="ARBA" id="ARBA00022679"/>
    </source>
</evidence>
<dbReference type="Pfam" id="PF01513">
    <property type="entry name" value="NAD_kinase"/>
    <property type="match status" value="1"/>
</dbReference>
<feature type="binding site" evidence="6">
    <location>
        <position position="237"/>
    </location>
    <ligand>
        <name>NAD(+)</name>
        <dbReference type="ChEBI" id="CHEBI:57540"/>
    </ligand>
</feature>
<name>A0A5C5WQ00_9PLAN</name>
<dbReference type="PANTHER" id="PTHR20275">
    <property type="entry name" value="NAD KINASE"/>
    <property type="match status" value="1"/>
</dbReference>
<accession>A0A5C5WQ00</accession>
<dbReference type="SUPFAM" id="SSF111331">
    <property type="entry name" value="NAD kinase/diacylglycerol kinase-like"/>
    <property type="match status" value="1"/>
</dbReference>
<comment type="caution">
    <text evidence="7">The sequence shown here is derived from an EMBL/GenBank/DDBJ whole genome shotgun (WGS) entry which is preliminary data.</text>
</comment>
<dbReference type="EMBL" id="SIHI01000006">
    <property type="protein sequence ID" value="TWT52335.1"/>
    <property type="molecule type" value="Genomic_DNA"/>
</dbReference>
<dbReference type="Gene3D" id="2.60.200.30">
    <property type="entry name" value="Probable inorganic polyphosphate/atp-NAD kinase, domain 2"/>
    <property type="match status" value="1"/>
</dbReference>
<dbReference type="InterPro" id="IPR017438">
    <property type="entry name" value="ATP-NAD_kinase_N"/>
</dbReference>